<accession>A0A1W2TI62</accession>
<dbReference type="OrthoDB" id="3663474at2759"/>
<dbReference type="GO" id="GO:0005737">
    <property type="term" value="C:cytoplasm"/>
    <property type="evidence" value="ECO:0007669"/>
    <property type="project" value="TreeGrafter"/>
</dbReference>
<evidence type="ECO:0000259" key="3">
    <source>
        <dbReference type="Pfam" id="PF01266"/>
    </source>
</evidence>
<gene>
    <name evidence="4" type="ORF">SAMD00023353_1601610</name>
</gene>
<proteinExistence type="predicted"/>
<dbReference type="AlphaFoldDB" id="A0A1W2TI62"/>
<reference evidence="4" key="1">
    <citation type="submission" date="2016-03" db="EMBL/GenBank/DDBJ databases">
        <title>Draft genome sequence of Rosellinia necatrix.</title>
        <authorList>
            <person name="Kanematsu S."/>
        </authorList>
    </citation>
    <scope>NUCLEOTIDE SEQUENCE [LARGE SCALE GENOMIC DNA]</scope>
    <source>
        <strain evidence="4">W97</strain>
    </source>
</reference>
<feature type="transmembrane region" description="Helical" evidence="1">
    <location>
        <begin position="875"/>
        <end position="894"/>
    </location>
</feature>
<dbReference type="SUPFAM" id="SSF51905">
    <property type="entry name" value="FAD/NAD(P)-binding domain"/>
    <property type="match status" value="1"/>
</dbReference>
<name>A0A1W2TI62_ROSNE</name>
<dbReference type="InterPro" id="IPR006076">
    <property type="entry name" value="FAD-dep_OxRdtase"/>
</dbReference>
<evidence type="ECO:0000313" key="5">
    <source>
        <dbReference type="Proteomes" id="UP000054516"/>
    </source>
</evidence>
<dbReference type="InterPro" id="IPR002376">
    <property type="entry name" value="Formyl_transf_N"/>
</dbReference>
<dbReference type="OMA" id="CSDGPQH"/>
<evidence type="ECO:0000259" key="2">
    <source>
        <dbReference type="Pfam" id="PF00551"/>
    </source>
</evidence>
<dbReference type="Pfam" id="PF01266">
    <property type="entry name" value="DAO"/>
    <property type="match status" value="1"/>
</dbReference>
<organism evidence="4">
    <name type="scientific">Rosellinia necatrix</name>
    <name type="common">White root-rot fungus</name>
    <dbReference type="NCBI Taxonomy" id="77044"/>
    <lineage>
        <taxon>Eukaryota</taxon>
        <taxon>Fungi</taxon>
        <taxon>Dikarya</taxon>
        <taxon>Ascomycota</taxon>
        <taxon>Pezizomycotina</taxon>
        <taxon>Sordariomycetes</taxon>
        <taxon>Xylariomycetidae</taxon>
        <taxon>Xylariales</taxon>
        <taxon>Xylariaceae</taxon>
        <taxon>Rosellinia</taxon>
    </lineage>
</organism>
<feature type="domain" description="FAD dependent oxidoreductase" evidence="3">
    <location>
        <begin position="145"/>
        <end position="581"/>
    </location>
</feature>
<dbReference type="CDD" id="cd08653">
    <property type="entry name" value="FMT_core_like_3"/>
    <property type="match status" value="1"/>
</dbReference>
<dbReference type="Proteomes" id="UP000054516">
    <property type="component" value="Unassembled WGS sequence"/>
</dbReference>
<dbReference type="Gene3D" id="3.40.50.12230">
    <property type="match status" value="1"/>
</dbReference>
<sequence>MKIFVTASLPSFHVRASQSTYFLFSDVHSDLLTPLTGPQAVDVWICNGEEVTGDLVERWVSQAPHVPKSMLVENAATIPRLQEYAKGRVAEVAGFPQRLPNVSAAEWEESVVRNAEMLYARARANAGTRRVSVNGTERHARETTVLLVGAGIMNLMTARVLAEQGYRVRVVDQGPDPRSCQDKDWTCLGVTSGGHNARMFTNTEADSYNEQDSELYQDMQSIFRKSVRNGGWSVKLPEQFTAAEHAWVSAFERVPGWMAAAFKKNIHEVNVESGKIWKELMSSVPQLFEDVGFRKDIIRLYAESVAVDASIQLNRKLGALLQTPPLPEFLKEYPGFRDAAKSDALAGALTVDGFTVNVHLFMAKLLDYITALGGEFIWNCEVQSIQRDANGVVSTLTSNKGKLEADHFVVSPGTTGNALLKGTACENLIHGVLGIWLQIPNVELQIRHSMKIHRRGHKVEDINVTVAKDKNTGEDILIFGGAYGYVGLGRPAPDSPEMDALYAELEEVARIYFPKGYAAAKKRGPTCMYPGGYRKYCVRPFTPTGLGVFEKIPTARGGQLIITGGNNTGGFAQAPAVARAVLRSFMGEHDPIHVLFHPDRGKQPRPVGGTLPLLGGQAMGAGARQPLKLLLLCSDGPQHRYLRYRADQAFPGYRCIQETSNGQIRELWNKGRIADACWQRYHGLRRTLLGHDVQRKAYFDDMVPQDYVLPEPDLVVSTVNCSDVWDAVEKWEPDLTIVSGTKFIGKKLIARGGLMINLHTGYLPEYKGNHCIFFALYDGATDKVASTLHQLTSSLDGGAILDRVFPPILPTDTEETLYTKCLAMSMDKCMEYIERVSRGEQLDFLPQQAQGRTFRHRDRTPLKELRLWLKSDAKAPWLLSCCLLATLVVAFALVPTTR</sequence>
<dbReference type="InterPro" id="IPR036477">
    <property type="entry name" value="Formyl_transf_N_sf"/>
</dbReference>
<evidence type="ECO:0000256" key="1">
    <source>
        <dbReference type="SAM" id="Phobius"/>
    </source>
</evidence>
<keyword evidence="1" id="KW-0472">Membrane</keyword>
<evidence type="ECO:0000313" key="4">
    <source>
        <dbReference type="EMBL" id="GAP87847.1"/>
    </source>
</evidence>
<keyword evidence="1" id="KW-1133">Transmembrane helix</keyword>
<dbReference type="EMBL" id="DF977461">
    <property type="protein sequence ID" value="GAP87847.1"/>
    <property type="molecule type" value="Genomic_DNA"/>
</dbReference>
<dbReference type="Gene3D" id="3.50.50.60">
    <property type="entry name" value="FAD/NAD(P)-binding domain"/>
    <property type="match status" value="2"/>
</dbReference>
<keyword evidence="1" id="KW-0812">Transmembrane</keyword>
<feature type="domain" description="Formyl transferase N-terminal" evidence="2">
    <location>
        <begin position="720"/>
        <end position="822"/>
    </location>
</feature>
<dbReference type="InterPro" id="IPR036188">
    <property type="entry name" value="FAD/NAD-bd_sf"/>
</dbReference>
<dbReference type="Pfam" id="PF00551">
    <property type="entry name" value="Formyl_trans_N"/>
    <property type="match status" value="1"/>
</dbReference>
<protein>
    <submittedName>
        <fullName evidence="4">Putative FAD dependent oxidoreductase</fullName>
    </submittedName>
</protein>
<dbReference type="SUPFAM" id="SSF53328">
    <property type="entry name" value="Formyltransferase"/>
    <property type="match status" value="1"/>
</dbReference>
<dbReference type="Gene3D" id="3.30.9.10">
    <property type="entry name" value="D-Amino Acid Oxidase, subunit A, domain 2"/>
    <property type="match status" value="1"/>
</dbReference>
<dbReference type="PANTHER" id="PTHR13847">
    <property type="entry name" value="SARCOSINE DEHYDROGENASE-RELATED"/>
    <property type="match status" value="1"/>
</dbReference>
<keyword evidence="5" id="KW-1185">Reference proteome</keyword>